<sequence>MASQQCGSTCPVEGGFLTHNPNVGGNAVLLTVYALLVPVTFYLGYRFRTPGFSVILATGLLLEVLGFAGRILLHGDRGHQGYFALMLLGSVLGPVFMSSSLFVVLPHVLTVYGEDFSPCRPMLTAMLLHSLLAVGMVIQVIGIVFVAYGFGGIGRDQSANIISGGLGCQILASLVGIGLYVRFILRLSSGRDSPDLKHSDTYQSARFSRFLRCIEVATILLLGYSIYRIIEMVGGIHESLFQSEPAFLLVNGLVPLVACALVTIIHPGAAFGFSWNATSPRHLRHRPPPLHYPFGYTAHHRYDPNIRQQFSPSTQRPLRESKPPPVYGSYGLPANPRPNSKPSSPQLSSPMSALTGSTRRMSERSDKRLAPPELVDSDALW</sequence>
<evidence type="ECO:0000256" key="6">
    <source>
        <dbReference type="SAM" id="Phobius"/>
    </source>
</evidence>
<gene>
    <name evidence="7" type="ORF">PT974_11544</name>
</gene>
<feature type="region of interest" description="Disordered" evidence="5">
    <location>
        <begin position="307"/>
        <end position="381"/>
    </location>
</feature>
<keyword evidence="8" id="KW-1185">Reference proteome</keyword>
<dbReference type="PANTHER" id="PTHR31465:SF9">
    <property type="entry name" value="SPHINGOID LONG-CHAIN BASE TRANSPORTER RSB1"/>
    <property type="match status" value="1"/>
</dbReference>
<proteinExistence type="predicted"/>
<dbReference type="Pfam" id="PF04479">
    <property type="entry name" value="RTA1"/>
    <property type="match status" value="1"/>
</dbReference>
<evidence type="ECO:0000256" key="2">
    <source>
        <dbReference type="ARBA" id="ARBA00022692"/>
    </source>
</evidence>
<feature type="transmembrane region" description="Helical" evidence="6">
    <location>
        <begin position="85"/>
        <end position="105"/>
    </location>
</feature>
<evidence type="ECO:0000313" key="8">
    <source>
        <dbReference type="Proteomes" id="UP001338125"/>
    </source>
</evidence>
<dbReference type="Proteomes" id="UP001338125">
    <property type="component" value="Unassembled WGS sequence"/>
</dbReference>
<evidence type="ECO:0000256" key="4">
    <source>
        <dbReference type="ARBA" id="ARBA00023136"/>
    </source>
</evidence>
<feature type="compositionally biased region" description="Polar residues" evidence="5">
    <location>
        <begin position="337"/>
        <end position="359"/>
    </location>
</feature>
<evidence type="ECO:0000256" key="3">
    <source>
        <dbReference type="ARBA" id="ARBA00022989"/>
    </source>
</evidence>
<feature type="transmembrane region" description="Helical" evidence="6">
    <location>
        <begin position="126"/>
        <end position="149"/>
    </location>
</feature>
<evidence type="ECO:0000256" key="1">
    <source>
        <dbReference type="ARBA" id="ARBA00004141"/>
    </source>
</evidence>
<evidence type="ECO:0000256" key="5">
    <source>
        <dbReference type="SAM" id="MobiDB-lite"/>
    </source>
</evidence>
<feature type="transmembrane region" description="Helical" evidence="6">
    <location>
        <begin position="27"/>
        <end position="45"/>
    </location>
</feature>
<feature type="transmembrane region" description="Helical" evidence="6">
    <location>
        <begin position="52"/>
        <end position="73"/>
    </location>
</feature>
<feature type="transmembrane region" description="Helical" evidence="6">
    <location>
        <begin position="161"/>
        <end position="181"/>
    </location>
</feature>
<dbReference type="InterPro" id="IPR007568">
    <property type="entry name" value="RTA1"/>
</dbReference>
<comment type="subcellular location">
    <subcellularLocation>
        <location evidence="1">Membrane</location>
        <topology evidence="1">Multi-pass membrane protein</topology>
    </subcellularLocation>
</comment>
<keyword evidence="2 6" id="KW-0812">Transmembrane</keyword>
<accession>A0ABR0S5I8</accession>
<protein>
    <submittedName>
        <fullName evidence="7">Efflux pump himE-like protein</fullName>
    </submittedName>
</protein>
<feature type="transmembrane region" description="Helical" evidence="6">
    <location>
        <begin position="210"/>
        <end position="230"/>
    </location>
</feature>
<feature type="compositionally biased region" description="Polar residues" evidence="5">
    <location>
        <begin position="307"/>
        <end position="316"/>
    </location>
</feature>
<name>A0ABR0S5I8_9HYPO</name>
<feature type="compositionally biased region" description="Basic and acidic residues" evidence="5">
    <location>
        <begin position="360"/>
        <end position="370"/>
    </location>
</feature>
<evidence type="ECO:0000313" key="7">
    <source>
        <dbReference type="EMBL" id="KAK5987417.1"/>
    </source>
</evidence>
<dbReference type="EMBL" id="JAVFKD010000016">
    <property type="protein sequence ID" value="KAK5987417.1"/>
    <property type="molecule type" value="Genomic_DNA"/>
</dbReference>
<dbReference type="PANTHER" id="PTHR31465">
    <property type="entry name" value="PROTEIN RTA1-RELATED"/>
    <property type="match status" value="1"/>
</dbReference>
<comment type="caution">
    <text evidence="7">The sequence shown here is derived from an EMBL/GenBank/DDBJ whole genome shotgun (WGS) entry which is preliminary data.</text>
</comment>
<feature type="transmembrane region" description="Helical" evidence="6">
    <location>
        <begin position="250"/>
        <end position="275"/>
    </location>
</feature>
<keyword evidence="4 6" id="KW-0472">Membrane</keyword>
<organism evidence="7 8">
    <name type="scientific">Cladobotryum mycophilum</name>
    <dbReference type="NCBI Taxonomy" id="491253"/>
    <lineage>
        <taxon>Eukaryota</taxon>
        <taxon>Fungi</taxon>
        <taxon>Dikarya</taxon>
        <taxon>Ascomycota</taxon>
        <taxon>Pezizomycotina</taxon>
        <taxon>Sordariomycetes</taxon>
        <taxon>Hypocreomycetidae</taxon>
        <taxon>Hypocreales</taxon>
        <taxon>Hypocreaceae</taxon>
        <taxon>Cladobotryum</taxon>
    </lineage>
</organism>
<keyword evidence="3 6" id="KW-1133">Transmembrane helix</keyword>
<reference evidence="7 8" key="1">
    <citation type="submission" date="2024-01" db="EMBL/GenBank/DDBJ databases">
        <title>Complete genome of Cladobotryum mycophilum ATHUM6906.</title>
        <authorList>
            <person name="Christinaki A.C."/>
            <person name="Myridakis A.I."/>
            <person name="Kouvelis V.N."/>
        </authorList>
    </citation>
    <scope>NUCLEOTIDE SEQUENCE [LARGE SCALE GENOMIC DNA]</scope>
    <source>
        <strain evidence="7 8">ATHUM6906</strain>
    </source>
</reference>